<protein>
    <recommendedName>
        <fullName evidence="4">Transposase IS4-like domain-containing protein</fullName>
    </recommendedName>
</protein>
<evidence type="ECO:0000313" key="3">
    <source>
        <dbReference type="Proteomes" id="UP000611640"/>
    </source>
</evidence>
<feature type="region of interest" description="Disordered" evidence="1">
    <location>
        <begin position="65"/>
        <end position="113"/>
    </location>
</feature>
<organism evidence="2 3">
    <name type="scientific">Actinocatenispora thailandica</name>
    <dbReference type="NCBI Taxonomy" id="227318"/>
    <lineage>
        <taxon>Bacteria</taxon>
        <taxon>Bacillati</taxon>
        <taxon>Actinomycetota</taxon>
        <taxon>Actinomycetes</taxon>
        <taxon>Micromonosporales</taxon>
        <taxon>Micromonosporaceae</taxon>
        <taxon>Actinocatenispora</taxon>
    </lineage>
</organism>
<gene>
    <name evidence="2" type="ORF">Athai_13810</name>
</gene>
<evidence type="ECO:0000313" key="2">
    <source>
        <dbReference type="EMBL" id="BCJ33878.1"/>
    </source>
</evidence>
<accession>A0A7R7HW86</accession>
<dbReference type="Proteomes" id="UP000611640">
    <property type="component" value="Chromosome"/>
</dbReference>
<dbReference type="EMBL" id="AP023355">
    <property type="protein sequence ID" value="BCJ33878.1"/>
    <property type="molecule type" value="Genomic_DNA"/>
</dbReference>
<evidence type="ECO:0000256" key="1">
    <source>
        <dbReference type="SAM" id="MobiDB-lite"/>
    </source>
</evidence>
<dbReference type="AlphaFoldDB" id="A0A7R7HW86"/>
<name>A0A7R7HW86_9ACTN</name>
<reference evidence="2 3" key="1">
    <citation type="submission" date="2020-08" db="EMBL/GenBank/DDBJ databases">
        <title>Whole genome shotgun sequence of Actinocatenispora thailandica NBRC 105041.</title>
        <authorList>
            <person name="Komaki H."/>
            <person name="Tamura T."/>
        </authorList>
    </citation>
    <scope>NUCLEOTIDE SEQUENCE [LARGE SCALE GENOMIC DNA]</scope>
    <source>
        <strain evidence="2 3">NBRC 105041</strain>
    </source>
</reference>
<sequence length="167" mass="17872">MAASPKGGGQAAGRTPVDRGKRGLKRSVLAEARGVLLTVMAAGANRHDSPLLVPTLGAAHKYVGDLPRAGQRQSGPGRRQTLVPPLPSDLTGEIVREGLPPQSRPDTLGGRTRAPVDERLQQAAANRQYSQTMYLYLSTAIVVLRLLISSATPLNRCDNHPTTRRLE</sequence>
<proteinExistence type="predicted"/>
<keyword evidence="3" id="KW-1185">Reference proteome</keyword>
<dbReference type="KEGG" id="atl:Athai_13810"/>
<feature type="compositionally biased region" description="Gly residues" evidence="1">
    <location>
        <begin position="1"/>
        <end position="11"/>
    </location>
</feature>
<feature type="region of interest" description="Disordered" evidence="1">
    <location>
        <begin position="1"/>
        <end position="25"/>
    </location>
</feature>
<evidence type="ECO:0008006" key="4">
    <source>
        <dbReference type="Google" id="ProtNLM"/>
    </source>
</evidence>